<keyword evidence="13" id="KW-0106">Calcium</keyword>
<feature type="disulfide bond" evidence="14">
    <location>
        <begin position="456"/>
        <end position="491"/>
    </location>
</feature>
<evidence type="ECO:0000256" key="11">
    <source>
        <dbReference type="ARBA" id="ARBA00023180"/>
    </source>
</evidence>
<evidence type="ECO:0000256" key="9">
    <source>
        <dbReference type="ARBA" id="ARBA00023049"/>
    </source>
</evidence>
<dbReference type="Gene3D" id="2.20.100.10">
    <property type="entry name" value="Thrombospondin type-1 (TSP1) repeat"/>
    <property type="match status" value="7"/>
</dbReference>
<feature type="disulfide bond" evidence="14">
    <location>
        <begin position="534"/>
        <end position="546"/>
    </location>
</feature>
<feature type="binding site" evidence="13 15">
    <location>
        <position position="265"/>
    </location>
    <ligand>
        <name>Zn(2+)</name>
        <dbReference type="ChEBI" id="CHEBI:29105"/>
        <note>catalytic</note>
    </ligand>
</feature>
<keyword evidence="6" id="KW-0677">Repeat</keyword>
<dbReference type="OrthoDB" id="5855429at2759"/>
<dbReference type="InterPro" id="IPR013273">
    <property type="entry name" value="ADAMTS/ADAMTS-like"/>
</dbReference>
<dbReference type="EMBL" id="OB660132">
    <property type="protein sequence ID" value="CAD7222978.1"/>
    <property type="molecule type" value="Genomic_DNA"/>
</dbReference>
<keyword evidence="3" id="KW-0645">Protease</keyword>
<feature type="disulfide bond" evidence="14">
    <location>
        <begin position="213"/>
        <end position="221"/>
    </location>
</feature>
<accession>A0A7R8ZGQ0</accession>
<evidence type="ECO:0000256" key="16">
    <source>
        <dbReference type="SAM" id="MobiDB-lite"/>
    </source>
</evidence>
<dbReference type="Pfam" id="PF19030">
    <property type="entry name" value="TSP1_ADAMTS"/>
    <property type="match status" value="7"/>
</dbReference>
<dbReference type="PRINTS" id="PR01857">
    <property type="entry name" value="ADAMTSFAMILY"/>
</dbReference>
<feature type="binding site" evidence="13">
    <location>
        <position position="195"/>
    </location>
    <ligand>
        <name>Ca(2+)</name>
        <dbReference type="ChEBI" id="CHEBI:29108"/>
        <label>2</label>
    </ligand>
</feature>
<dbReference type="PANTHER" id="PTHR13723:SF278">
    <property type="entry name" value="ADAM METALLOPEPTIDASE WITH THROMBOSPONDIN TYPE 1 MOTIF A, ISOFORM B"/>
    <property type="match status" value="1"/>
</dbReference>
<organism evidence="17">
    <name type="scientific">Cyprideis torosa</name>
    <dbReference type="NCBI Taxonomy" id="163714"/>
    <lineage>
        <taxon>Eukaryota</taxon>
        <taxon>Metazoa</taxon>
        <taxon>Ecdysozoa</taxon>
        <taxon>Arthropoda</taxon>
        <taxon>Crustacea</taxon>
        <taxon>Oligostraca</taxon>
        <taxon>Ostracoda</taxon>
        <taxon>Podocopa</taxon>
        <taxon>Podocopida</taxon>
        <taxon>Cytherocopina</taxon>
        <taxon>Cytheroidea</taxon>
        <taxon>Cytherideidae</taxon>
        <taxon>Cyprideis</taxon>
    </lineage>
</organism>
<dbReference type="CDD" id="cd04273">
    <property type="entry name" value="ZnMc_ADAMTS_like"/>
    <property type="match status" value="1"/>
</dbReference>
<feature type="region of interest" description="Disordered" evidence="16">
    <location>
        <begin position="58"/>
        <end position="82"/>
    </location>
</feature>
<evidence type="ECO:0000256" key="15">
    <source>
        <dbReference type="PROSITE-ProRule" id="PRU00276"/>
    </source>
</evidence>
<dbReference type="InterPro" id="IPR024079">
    <property type="entry name" value="MetalloPept_cat_dom_sf"/>
</dbReference>
<keyword evidence="5" id="KW-0732">Signal</keyword>
<evidence type="ECO:0000256" key="10">
    <source>
        <dbReference type="ARBA" id="ARBA00023157"/>
    </source>
</evidence>
<dbReference type="SMART" id="SM00209">
    <property type="entry name" value="TSP1"/>
    <property type="match status" value="10"/>
</dbReference>
<dbReference type="Pfam" id="PF08685">
    <property type="entry name" value="GON"/>
    <property type="match status" value="1"/>
</dbReference>
<sequence>MDRVTTHYLKGKRDQSNKDEEAAGDAAEGDVTPFLSVRMGAQPNRRIPIETSEVVTRRSAEAVHSSASTGVPRNLKPNRRRRKRSISQEYFIELLVVADPEMQKYHGDSLKDYILTLMSVVALIFRDASIGNSVNIAVVRIMVIQDPEELYQSRKPSWYYTVNQIPHENDDGSRSASDMLRSFCYWQSLQNEADDSHPSHHDSALLLTRANICRNPSLHKCDTLGLAELGTMCNRHASCAIVQDNGLSAAFTIAHELGHVLNMPHDDDYKCHKWKPKTESASHKVMSRMLDHNTYPWAWSNCSRHFLTEYLDAGYGHCLTDHPEANYLALERGVKPSPGENFSVNKQCQLVFGEEAKICSYMVLLLKVEEVYNVSRLPLNQKKREGGFREASSLPHFRFDTENLVTDGSSKEIDFSQFIFRETPFWFFSAWFYPTTSALRFPQLFKRPRDPLRPPCRRLWCATGEHGELDGCRTQHMPWADGTPCKSDSWCQRGECVPKQKDVTPVDGKWGKWQDWGPCSRSCGGGVQKSVRHCDSPTPSAGGRYCTGRRVRYRSCQTEDCEDDGDFRASQCKVYDGQHFNIHGLSSSVKWDPKYDGIQAKDYCKLFCQVQNSSAYYLLQDKVVDGTPCTKESTDICVSGICRPAGCDHVLDSDKKTDICGVCGGRNTTCRVIEGHYNEINYGYNHVMLLPAGATNIDIRQHGRGGKDGHGGKDENYLALIDVESRKYILNGHFIVSPYQKSITYEGVTLDYSGAEAIVERLNSSSKPLKKDLIVEARKRYQKVVCVSLPDRNPVPDEKCDPSQKPEITSEPCQTHCQLKWKLTHRSECSSLCGPGVRKVTVQCLQEINDFQDVPLHDKYCDEINQKKPPDSEPCEGQCLHSHWQYGEWSECSQSCNGGQKTRKAICVDDLGREVDVSQCNESEAITLAACGKGNCPHWQVEEWTPCSYHDGACQRLRGLWCQLGGRNIPQRFCDKKLKPMFRELCPKSNCAIWESGNWGGCSTTCGEGVRLRSVRCRNLDGGVVEDSLCEAGLKPATSENCNRGTCPASVADNVPTDPDIVVPPSIHDVNSKTPKDLGPRYGLNDLDVKTADWKLSEWGPCSVTCGQGYRNRTVACFTASGLEVESAYCAMKRPSDAYLEPCTMPPCGKWIYGNWSQCSVTCGQVCQTGQRVVDVTKIASTTGNYRGYELRQVACVSSNSEVLDNSSCSGQKRPVSERICRQEQSCRYSDQQIVAEAHNDPVGGEPPGPQWILGPWGECSKTCGGGFKLRQVVCRDSGGKESQACSVTKKPRETIHCNTDPCPIWNSGEWSACSKTCGGGFQRRQVRCQDHLGRSLPAHNCDGENRLEDVRFCAEEECPTEVEKQYTWRKSKWSEVKSAPSLAQSPPSHARSAPSHARSAPSLARSAPSLARSTPSLAQSPPSHARSATSLARSAPSVARSAPPLLGRPSLLLDRGRGKREGGAAKRAIAESRLAVCGVLIRQNQLLKSTSGIVKRILREKCRKLVNGVFSKFVLTHGKHRNGHTIPVNSAGLGAIWFLIFISQCSHTCGFGVKHRRVSCHRVNQYGWVDPDPVTHGCNITQKPAELRSCILGQCEAPYYWKVGRWKEALRTDVDQEYPLIIGFKNISIYCHHMNTPTPVEYVSLTGKEMDNYAEIYSKRLRKPNTCPRDGDRFEECDCVDDVRKRAGLTLFYKVRLNVTSLRIHRHDFTFTRRVHGRLIPFAEAGDCYSTANCPQGRFSINLSGTGLRVAPHTTWVGKGSKASQRIHRLEDHQRIQGRCGGYCGTCTPDLQMGLKLDVMPP</sequence>
<dbReference type="GO" id="GO:0030198">
    <property type="term" value="P:extracellular matrix organization"/>
    <property type="evidence" value="ECO:0007669"/>
    <property type="project" value="InterPro"/>
</dbReference>
<feature type="disulfide bond" evidence="14">
    <location>
        <begin position="233"/>
        <end position="318"/>
    </location>
</feature>
<dbReference type="PROSITE" id="PS50215">
    <property type="entry name" value="ADAM_MEPRO"/>
    <property type="match status" value="1"/>
</dbReference>
<feature type="region of interest" description="Disordered" evidence="16">
    <location>
        <begin position="1380"/>
        <end position="1444"/>
    </location>
</feature>
<evidence type="ECO:0000256" key="7">
    <source>
        <dbReference type="ARBA" id="ARBA00022801"/>
    </source>
</evidence>
<feature type="binding site" evidence="13">
    <location>
        <position position="93"/>
    </location>
    <ligand>
        <name>Ca(2+)</name>
        <dbReference type="ChEBI" id="CHEBI:29108"/>
        <label>2</label>
    </ligand>
</feature>
<dbReference type="GO" id="GO:0005576">
    <property type="term" value="C:extracellular region"/>
    <property type="evidence" value="ECO:0007669"/>
    <property type="project" value="UniProtKB-SubCell"/>
</dbReference>
<keyword evidence="4 13" id="KW-0479">Metal-binding</keyword>
<dbReference type="GO" id="GO:0004222">
    <property type="term" value="F:metalloendopeptidase activity"/>
    <property type="evidence" value="ECO:0007669"/>
    <property type="project" value="InterPro"/>
</dbReference>
<dbReference type="Pfam" id="PF05986">
    <property type="entry name" value="ADAMTS_spacer1"/>
    <property type="match status" value="1"/>
</dbReference>
<evidence type="ECO:0000256" key="5">
    <source>
        <dbReference type="ARBA" id="ARBA00022729"/>
    </source>
</evidence>
<feature type="compositionally biased region" description="Low complexity" evidence="16">
    <location>
        <begin position="1431"/>
        <end position="1444"/>
    </location>
</feature>
<feature type="disulfide bond" evidence="14">
    <location>
        <begin position="184"/>
        <end position="239"/>
    </location>
</feature>
<keyword evidence="9" id="KW-0482">Metalloprotease</keyword>
<keyword evidence="2" id="KW-0964">Secreted</keyword>
<dbReference type="Gene3D" id="3.40.390.10">
    <property type="entry name" value="Collagenase (Catalytic Domain)"/>
    <property type="match status" value="1"/>
</dbReference>
<feature type="disulfide bond" evidence="14">
    <location>
        <begin position="523"/>
        <end position="561"/>
    </location>
</feature>
<evidence type="ECO:0000256" key="4">
    <source>
        <dbReference type="ARBA" id="ARBA00022723"/>
    </source>
</evidence>
<feature type="compositionally biased region" description="Low complexity" evidence="16">
    <location>
        <begin position="1386"/>
        <end position="1419"/>
    </location>
</feature>
<dbReference type="InterPro" id="IPR000884">
    <property type="entry name" value="TSP1_rpt"/>
</dbReference>
<feature type="binding site" evidence="13">
    <location>
        <position position="321"/>
    </location>
    <ligand>
        <name>Ca(2+)</name>
        <dbReference type="ChEBI" id="CHEBI:29108"/>
        <label>1</label>
    </ligand>
</feature>
<dbReference type="Pfam" id="PF00090">
    <property type="entry name" value="TSP_1"/>
    <property type="match status" value="2"/>
</dbReference>
<comment type="caution">
    <text evidence="15">Lacks conserved residue(s) required for the propagation of feature annotation.</text>
</comment>
<feature type="binding site" evidence="13">
    <location>
        <position position="195"/>
    </location>
    <ligand>
        <name>Ca(2+)</name>
        <dbReference type="ChEBI" id="CHEBI:29108"/>
        <label>1</label>
    </ligand>
</feature>
<feature type="region of interest" description="Disordered" evidence="16">
    <location>
        <begin position="1"/>
        <end position="31"/>
    </location>
</feature>
<reference evidence="17" key="1">
    <citation type="submission" date="2020-11" db="EMBL/GenBank/DDBJ databases">
        <authorList>
            <person name="Tran Van P."/>
        </authorList>
    </citation>
    <scope>NUCLEOTIDE SEQUENCE</scope>
</reference>
<dbReference type="Gene3D" id="2.60.120.830">
    <property type="match status" value="1"/>
</dbReference>
<dbReference type="SUPFAM" id="SSF55486">
    <property type="entry name" value="Metalloproteases ('zincins'), catalytic domain"/>
    <property type="match status" value="1"/>
</dbReference>
<dbReference type="FunFam" id="2.20.100.10:FF:000006">
    <property type="entry name" value="A disintegrin and metalloproteinase with thrombospondin motifs 1"/>
    <property type="match status" value="1"/>
</dbReference>
<dbReference type="Pfam" id="PF17771">
    <property type="entry name" value="ADAMTS_CR_2"/>
    <property type="match status" value="1"/>
</dbReference>
<dbReference type="PROSITE" id="PS51046">
    <property type="entry name" value="GON"/>
    <property type="match status" value="1"/>
</dbReference>
<dbReference type="InterPro" id="IPR050439">
    <property type="entry name" value="ADAMTS_ADAMTS-like"/>
</dbReference>
<dbReference type="FunFam" id="2.20.100.10:FF:000005">
    <property type="entry name" value="ADAM metallopeptidase with thrombospondin type 1 motif 9"/>
    <property type="match status" value="4"/>
</dbReference>
<feature type="disulfide bond" evidence="14">
    <location>
        <begin position="485"/>
        <end position="496"/>
    </location>
</feature>
<protein>
    <submittedName>
        <fullName evidence="17">Uncharacterized protein</fullName>
    </submittedName>
</protein>
<dbReference type="Pfam" id="PF01421">
    <property type="entry name" value="Reprolysin"/>
    <property type="match status" value="1"/>
</dbReference>
<dbReference type="Gene3D" id="3.40.1620.60">
    <property type="match status" value="1"/>
</dbReference>
<dbReference type="InterPro" id="IPR001590">
    <property type="entry name" value="Peptidase_M12B"/>
</dbReference>
<feature type="disulfide bond" evidence="14">
    <location>
        <begin position="348"/>
        <end position="461"/>
    </location>
</feature>
<evidence type="ECO:0000256" key="8">
    <source>
        <dbReference type="ARBA" id="ARBA00022833"/>
    </source>
</evidence>
<feature type="binding site" evidence="13">
    <location>
        <position position="202"/>
    </location>
    <ligand>
        <name>Ca(2+)</name>
        <dbReference type="ChEBI" id="CHEBI:29108"/>
        <label>1</label>
    </ligand>
</feature>
<keyword evidence="10 14" id="KW-1015">Disulfide bond</keyword>
<dbReference type="InterPro" id="IPR012314">
    <property type="entry name" value="Pept_M12B_GON-ADAMTSs"/>
</dbReference>
<evidence type="ECO:0000256" key="13">
    <source>
        <dbReference type="PIRSR" id="PIRSR613273-2"/>
    </source>
</evidence>
<dbReference type="PANTHER" id="PTHR13723">
    <property type="entry name" value="ADAMTS A DISINTEGRIN AND METALLOPROTEASE WITH THROMBOSPONDIN MOTIFS PROTEASE"/>
    <property type="match status" value="1"/>
</dbReference>
<dbReference type="InterPro" id="IPR041645">
    <property type="entry name" value="ADAMTS_CR_2"/>
</dbReference>
<keyword evidence="7" id="KW-0378">Hydrolase</keyword>
<evidence type="ECO:0000256" key="3">
    <source>
        <dbReference type="ARBA" id="ARBA00022670"/>
    </source>
</evidence>
<dbReference type="InterPro" id="IPR045371">
    <property type="entry name" value="ADAMTS_CR_3"/>
</dbReference>
<comment type="subcellular location">
    <subcellularLocation>
        <location evidence="1">Secreted</location>
    </subcellularLocation>
</comment>
<evidence type="ECO:0000256" key="12">
    <source>
        <dbReference type="PIRSR" id="PIRSR613273-1"/>
    </source>
</evidence>
<name>A0A7R8ZGQ0_9CRUS</name>
<evidence type="ECO:0000256" key="6">
    <source>
        <dbReference type="ARBA" id="ARBA00022737"/>
    </source>
</evidence>
<dbReference type="InterPro" id="IPR036383">
    <property type="entry name" value="TSP1_rpt_sf"/>
</dbReference>
<keyword evidence="11" id="KW-0325">Glycoprotein</keyword>
<proteinExistence type="predicted"/>
<feature type="active site" evidence="12 15">
    <location>
        <position position="256"/>
    </location>
</feature>
<feature type="binding site" evidence="13 15">
    <location>
        <position position="255"/>
    </location>
    <ligand>
        <name>Zn(2+)</name>
        <dbReference type="ChEBI" id="CHEBI:29105"/>
        <note>catalytic</note>
    </ligand>
</feature>
<feature type="disulfide bond" evidence="14">
    <location>
        <begin position="359"/>
        <end position="472"/>
    </location>
</feature>
<feature type="compositionally biased region" description="Polar residues" evidence="16">
    <location>
        <begin position="1420"/>
        <end position="1430"/>
    </location>
</feature>
<evidence type="ECO:0000313" key="17">
    <source>
        <dbReference type="EMBL" id="CAD7222978.1"/>
    </source>
</evidence>
<dbReference type="PROSITE" id="PS50092">
    <property type="entry name" value="TSP1"/>
    <property type="match status" value="8"/>
</dbReference>
<dbReference type="SUPFAM" id="SSF82895">
    <property type="entry name" value="TSP-1 type 1 repeat"/>
    <property type="match status" value="7"/>
</dbReference>
<feature type="disulfide bond" evidence="14">
    <location>
        <begin position="519"/>
        <end position="556"/>
    </location>
</feature>
<comment type="cofactor">
    <cofactor evidence="13">
        <name>Zn(2+)</name>
        <dbReference type="ChEBI" id="CHEBI:29105"/>
    </cofactor>
    <text evidence="13">Binds 1 zinc ion per subunit.</text>
</comment>
<dbReference type="Pfam" id="PF19236">
    <property type="entry name" value="ADAMTS_CR_3"/>
    <property type="match status" value="1"/>
</dbReference>
<evidence type="ECO:0000256" key="1">
    <source>
        <dbReference type="ARBA" id="ARBA00004613"/>
    </source>
</evidence>
<dbReference type="InterPro" id="IPR010294">
    <property type="entry name" value="ADAMTS_spacer1"/>
</dbReference>
<keyword evidence="8 13" id="KW-0862">Zinc</keyword>
<feature type="binding site" evidence="13 15">
    <location>
        <position position="259"/>
    </location>
    <ligand>
        <name>Zn(2+)</name>
        <dbReference type="ChEBI" id="CHEBI:29105"/>
        <note>catalytic</note>
    </ligand>
</feature>
<dbReference type="GO" id="GO:0006508">
    <property type="term" value="P:proteolysis"/>
    <property type="evidence" value="ECO:0007669"/>
    <property type="project" value="UniProtKB-KW"/>
</dbReference>
<evidence type="ECO:0000256" key="2">
    <source>
        <dbReference type="ARBA" id="ARBA00022525"/>
    </source>
</evidence>
<dbReference type="GO" id="GO:0008270">
    <property type="term" value="F:zinc ion binding"/>
    <property type="evidence" value="ECO:0007669"/>
    <property type="project" value="InterPro"/>
</dbReference>
<feature type="binding site" evidence="13">
    <location>
        <position position="318"/>
    </location>
    <ligand>
        <name>Ca(2+)</name>
        <dbReference type="ChEBI" id="CHEBI:29108"/>
        <label>1</label>
    </ligand>
</feature>
<feature type="disulfide bond" evidence="14">
    <location>
        <begin position="271"/>
        <end position="302"/>
    </location>
</feature>
<feature type="binding site" evidence="13">
    <location>
        <position position="93"/>
    </location>
    <ligand>
        <name>Ca(2+)</name>
        <dbReference type="ChEBI" id="CHEBI:29108"/>
        <label>1</label>
    </ligand>
</feature>
<dbReference type="GO" id="GO:0031012">
    <property type="term" value="C:extracellular matrix"/>
    <property type="evidence" value="ECO:0007669"/>
    <property type="project" value="TreeGrafter"/>
</dbReference>
<feature type="compositionally biased region" description="Basic and acidic residues" evidence="16">
    <location>
        <begin position="1"/>
        <end position="21"/>
    </location>
</feature>
<gene>
    <name evidence="17" type="ORF">CTOB1V02_LOCUS973</name>
</gene>
<feature type="binding site" evidence="13">
    <location>
        <position position="321"/>
    </location>
    <ligand>
        <name>Ca(2+)</name>
        <dbReference type="ChEBI" id="CHEBI:29108"/>
        <label>2</label>
    </ligand>
</feature>
<evidence type="ECO:0000256" key="14">
    <source>
        <dbReference type="PIRSR" id="PIRSR613273-3"/>
    </source>
</evidence>